<dbReference type="InterPro" id="IPR029063">
    <property type="entry name" value="SAM-dependent_MTases_sf"/>
</dbReference>
<dbReference type="EMBL" id="JACLAX010000018">
    <property type="protein sequence ID" value="MBC2670378.1"/>
    <property type="molecule type" value="Genomic_DNA"/>
</dbReference>
<dbReference type="CDD" id="cd02440">
    <property type="entry name" value="AdoMet_MTases"/>
    <property type="match status" value="1"/>
</dbReference>
<gene>
    <name evidence="4" type="ORF">H7F53_14590</name>
</gene>
<evidence type="ECO:0000256" key="2">
    <source>
        <dbReference type="ARBA" id="ARBA00022679"/>
    </source>
</evidence>
<proteinExistence type="predicted"/>
<reference evidence="4 5" key="1">
    <citation type="submission" date="2020-08" db="EMBL/GenBank/DDBJ databases">
        <title>The genome sequence of type strain Novosphingobium piscinae KCTC 42194.</title>
        <authorList>
            <person name="Liu Y."/>
        </authorList>
    </citation>
    <scope>NUCLEOTIDE SEQUENCE [LARGE SCALE GENOMIC DNA]</scope>
    <source>
        <strain evidence="4 5">KCTC 42194</strain>
    </source>
</reference>
<evidence type="ECO:0000313" key="5">
    <source>
        <dbReference type="Proteomes" id="UP000551327"/>
    </source>
</evidence>
<dbReference type="Proteomes" id="UP000551327">
    <property type="component" value="Unassembled WGS sequence"/>
</dbReference>
<comment type="caution">
    <text evidence="4">The sequence shown here is derived from an EMBL/GenBank/DDBJ whole genome shotgun (WGS) entry which is preliminary data.</text>
</comment>
<dbReference type="PANTHER" id="PTHR43861">
    <property type="entry name" value="TRANS-ACONITATE 2-METHYLTRANSFERASE-RELATED"/>
    <property type="match status" value="1"/>
</dbReference>
<keyword evidence="2 4" id="KW-0808">Transferase</keyword>
<keyword evidence="1 4" id="KW-0489">Methyltransferase</keyword>
<dbReference type="GO" id="GO:0008168">
    <property type="term" value="F:methyltransferase activity"/>
    <property type="evidence" value="ECO:0007669"/>
    <property type="project" value="UniProtKB-KW"/>
</dbReference>
<dbReference type="Pfam" id="PF13649">
    <property type="entry name" value="Methyltransf_25"/>
    <property type="match status" value="1"/>
</dbReference>
<evidence type="ECO:0000313" key="4">
    <source>
        <dbReference type="EMBL" id="MBC2670378.1"/>
    </source>
</evidence>
<dbReference type="RefSeq" id="WP_185680239.1">
    <property type="nucleotide sequence ID" value="NZ_JACLAX010000018.1"/>
</dbReference>
<sequence length="255" mass="26880">MRSSARIAAAFAAARDYDGHAAVQRRVATGLAVRIAALPLPPAPRVLEIGCGTGFLTAALRDQGLGGRWLVTDLAPAMVARCRDRLGDGAGRTFAVLDGEHGPRPAAAPFDLICASLAFQWFSALEPAVARLLGWLAPGGHLIFTTLGAGTFSEWRAAHRAEGLAPGTPPFLQPEALADLLPARQAAPPLVTLELAEHADAGAFLRGLKAIGAGTPHSDHRPLPPAALRRVMARFTRDGARATYEVITCHYRSEP</sequence>
<dbReference type="AlphaFoldDB" id="A0A7X1KR87"/>
<dbReference type="InterPro" id="IPR041698">
    <property type="entry name" value="Methyltransf_25"/>
</dbReference>
<evidence type="ECO:0000259" key="3">
    <source>
        <dbReference type="Pfam" id="PF13649"/>
    </source>
</evidence>
<protein>
    <submittedName>
        <fullName evidence="4">Methyltransferase domain-containing protein</fullName>
    </submittedName>
</protein>
<accession>A0A7X1KR87</accession>
<feature type="domain" description="Methyltransferase" evidence="3">
    <location>
        <begin position="46"/>
        <end position="140"/>
    </location>
</feature>
<dbReference type="SUPFAM" id="SSF53335">
    <property type="entry name" value="S-adenosyl-L-methionine-dependent methyltransferases"/>
    <property type="match status" value="1"/>
</dbReference>
<name>A0A7X1KR87_9SPHN</name>
<keyword evidence="5" id="KW-1185">Reference proteome</keyword>
<evidence type="ECO:0000256" key="1">
    <source>
        <dbReference type="ARBA" id="ARBA00022603"/>
    </source>
</evidence>
<dbReference type="Gene3D" id="3.40.50.150">
    <property type="entry name" value="Vaccinia Virus protein VP39"/>
    <property type="match status" value="1"/>
</dbReference>
<organism evidence="4 5">
    <name type="scientific">Novosphingobium piscinae</name>
    <dbReference type="NCBI Taxonomy" id="1507448"/>
    <lineage>
        <taxon>Bacteria</taxon>
        <taxon>Pseudomonadati</taxon>
        <taxon>Pseudomonadota</taxon>
        <taxon>Alphaproteobacteria</taxon>
        <taxon>Sphingomonadales</taxon>
        <taxon>Sphingomonadaceae</taxon>
        <taxon>Novosphingobium</taxon>
    </lineage>
</organism>
<dbReference type="GO" id="GO:0032259">
    <property type="term" value="P:methylation"/>
    <property type="evidence" value="ECO:0007669"/>
    <property type="project" value="UniProtKB-KW"/>
</dbReference>
<dbReference type="PANTHER" id="PTHR43861:SF1">
    <property type="entry name" value="TRANS-ACONITATE 2-METHYLTRANSFERASE"/>
    <property type="match status" value="1"/>
</dbReference>